<dbReference type="InterPro" id="IPR012962">
    <property type="entry name" value="Pept_M54_archaemetzincn"/>
</dbReference>
<keyword evidence="2" id="KW-0645">Protease</keyword>
<comment type="caution">
    <text evidence="7">The sequence shown here is derived from an EMBL/GenBank/DDBJ whole genome shotgun (WGS) entry which is preliminary data.</text>
</comment>
<dbReference type="GO" id="GO:0006508">
    <property type="term" value="P:proteolysis"/>
    <property type="evidence" value="ECO:0007669"/>
    <property type="project" value="UniProtKB-KW"/>
</dbReference>
<organism evidence="7">
    <name type="scientific">marine sediment metagenome</name>
    <dbReference type="NCBI Taxonomy" id="412755"/>
    <lineage>
        <taxon>unclassified sequences</taxon>
        <taxon>metagenomes</taxon>
        <taxon>ecological metagenomes</taxon>
    </lineage>
</organism>
<accession>X0SWP0</accession>
<evidence type="ECO:0000256" key="4">
    <source>
        <dbReference type="ARBA" id="ARBA00022801"/>
    </source>
</evidence>
<dbReference type="EMBL" id="BARS01009785">
    <property type="protein sequence ID" value="GAF79531.1"/>
    <property type="molecule type" value="Genomic_DNA"/>
</dbReference>
<keyword evidence="6" id="KW-0482">Metalloprotease</keyword>
<evidence type="ECO:0000256" key="2">
    <source>
        <dbReference type="ARBA" id="ARBA00022670"/>
    </source>
</evidence>
<dbReference type="InterPro" id="IPR024079">
    <property type="entry name" value="MetalloPept_cat_dom_sf"/>
</dbReference>
<evidence type="ECO:0000313" key="7">
    <source>
        <dbReference type="EMBL" id="GAF79531.1"/>
    </source>
</evidence>
<dbReference type="PANTHER" id="PTHR15910">
    <property type="entry name" value="ARCHAEMETZINCIN"/>
    <property type="match status" value="1"/>
</dbReference>
<proteinExistence type="predicted"/>
<keyword evidence="5" id="KW-0862">Zinc</keyword>
<protein>
    <submittedName>
        <fullName evidence="7">Uncharacterized protein</fullName>
    </submittedName>
</protein>
<feature type="non-terminal residue" evidence="7">
    <location>
        <position position="117"/>
    </location>
</feature>
<gene>
    <name evidence="7" type="ORF">S01H1_18314</name>
</gene>
<reference evidence="7" key="1">
    <citation type="journal article" date="2014" name="Front. Microbiol.">
        <title>High frequency of phylogenetically diverse reductive dehalogenase-homologous genes in deep subseafloor sedimentary metagenomes.</title>
        <authorList>
            <person name="Kawai M."/>
            <person name="Futagami T."/>
            <person name="Toyoda A."/>
            <person name="Takaki Y."/>
            <person name="Nishi S."/>
            <person name="Hori S."/>
            <person name="Arai W."/>
            <person name="Tsubouchi T."/>
            <person name="Morono Y."/>
            <person name="Uchiyama I."/>
            <person name="Ito T."/>
            <person name="Fujiyama A."/>
            <person name="Inagaki F."/>
            <person name="Takami H."/>
        </authorList>
    </citation>
    <scope>NUCLEOTIDE SEQUENCE</scope>
    <source>
        <strain evidence="7">Expedition CK06-06</strain>
    </source>
</reference>
<name>X0SWP0_9ZZZZ</name>
<dbReference type="AlphaFoldDB" id="X0SWP0"/>
<dbReference type="Gene3D" id="3.40.390.10">
    <property type="entry name" value="Collagenase (Catalytic Domain)"/>
    <property type="match status" value="1"/>
</dbReference>
<evidence type="ECO:0000256" key="1">
    <source>
        <dbReference type="ARBA" id="ARBA00001947"/>
    </source>
</evidence>
<dbReference type="GO" id="GO:0046872">
    <property type="term" value="F:metal ion binding"/>
    <property type="evidence" value="ECO:0007669"/>
    <property type="project" value="UniProtKB-KW"/>
</dbReference>
<sequence>MSSKKRLVGVVPLGEVPEIALKVIAAHISGYFNLSVQILSPLEHPEYALDERRFQYNAGIILKAFESMRFKDYDKVIGVLNLDLFIPIFTHVFGEAKQGGKFALVSLFRLGKNPDGP</sequence>
<comment type="cofactor">
    <cofactor evidence="1">
        <name>Zn(2+)</name>
        <dbReference type="ChEBI" id="CHEBI:29105"/>
    </cofactor>
</comment>
<evidence type="ECO:0000256" key="3">
    <source>
        <dbReference type="ARBA" id="ARBA00022723"/>
    </source>
</evidence>
<keyword evidence="3" id="KW-0479">Metal-binding</keyword>
<dbReference type="PANTHER" id="PTHR15910:SF1">
    <property type="entry name" value="ARCHAEMETZINCIN-2"/>
    <property type="match status" value="1"/>
</dbReference>
<evidence type="ECO:0000256" key="5">
    <source>
        <dbReference type="ARBA" id="ARBA00022833"/>
    </source>
</evidence>
<keyword evidence="4" id="KW-0378">Hydrolase</keyword>
<evidence type="ECO:0000256" key="6">
    <source>
        <dbReference type="ARBA" id="ARBA00023049"/>
    </source>
</evidence>
<dbReference type="GO" id="GO:0008237">
    <property type="term" value="F:metallopeptidase activity"/>
    <property type="evidence" value="ECO:0007669"/>
    <property type="project" value="UniProtKB-KW"/>
</dbReference>